<evidence type="ECO:0000256" key="1">
    <source>
        <dbReference type="SAM" id="MobiDB-lite"/>
    </source>
</evidence>
<dbReference type="Proteomes" id="UP000494182">
    <property type="component" value="Unassembled WGS sequence"/>
</dbReference>
<feature type="compositionally biased region" description="Basic residues" evidence="1">
    <location>
        <begin position="11"/>
        <end position="23"/>
    </location>
</feature>
<feature type="compositionally biased region" description="Basic and acidic residues" evidence="1">
    <location>
        <begin position="218"/>
        <end position="232"/>
    </location>
</feature>
<dbReference type="AlphaFoldDB" id="A0A6P3BCM3"/>
<organism evidence="2 3">
    <name type="scientific">Burkholderia contaminans</name>
    <dbReference type="NCBI Taxonomy" id="488447"/>
    <lineage>
        <taxon>Bacteria</taxon>
        <taxon>Pseudomonadati</taxon>
        <taxon>Pseudomonadota</taxon>
        <taxon>Betaproteobacteria</taxon>
        <taxon>Burkholderiales</taxon>
        <taxon>Burkholderiaceae</taxon>
        <taxon>Burkholderia</taxon>
        <taxon>Burkholderia cepacia complex</taxon>
    </lineage>
</organism>
<gene>
    <name evidence="2" type="ORF">BCO71171_06001</name>
</gene>
<evidence type="ECO:0000313" key="2">
    <source>
        <dbReference type="EMBL" id="VWD56554.1"/>
    </source>
</evidence>
<feature type="region of interest" description="Disordered" evidence="1">
    <location>
        <begin position="11"/>
        <end position="46"/>
    </location>
</feature>
<feature type="compositionally biased region" description="Low complexity" evidence="1">
    <location>
        <begin position="255"/>
        <end position="271"/>
    </location>
</feature>
<feature type="compositionally biased region" description="Basic residues" evidence="1">
    <location>
        <begin position="32"/>
        <end position="44"/>
    </location>
</feature>
<name>A0A6P3BCM3_9BURK</name>
<protein>
    <submittedName>
        <fullName evidence="2">Uncharacterized protein</fullName>
    </submittedName>
</protein>
<feature type="region of interest" description="Disordered" evidence="1">
    <location>
        <begin position="212"/>
        <end position="271"/>
    </location>
</feature>
<proteinExistence type="predicted"/>
<dbReference type="EMBL" id="CABVQT010000021">
    <property type="protein sequence ID" value="VWD56554.1"/>
    <property type="molecule type" value="Genomic_DNA"/>
</dbReference>
<reference evidence="2 3" key="1">
    <citation type="submission" date="2019-09" db="EMBL/GenBank/DDBJ databases">
        <authorList>
            <person name="Depoorter E."/>
        </authorList>
    </citation>
    <scope>NUCLEOTIDE SEQUENCE [LARGE SCALE GENOMIC DNA]</scope>
    <source>
        <strain evidence="2">R-71171</strain>
    </source>
</reference>
<evidence type="ECO:0000313" key="3">
    <source>
        <dbReference type="Proteomes" id="UP000494182"/>
    </source>
</evidence>
<accession>A0A6P3BCM3</accession>
<sequence length="271" mass="31504">MRRRIGVVRLRRDRQHRARRRERRDRETLRAPIRRGRRQRRRRPGREYIARRRGGLAMKRERQRHARRAHPVPHRDARFRRPDEQHAVVGQTRVERADHAILRVAIEVDQHVAAEHEIVANAGIHGRFDEVRLTELHARAHALVEQPAVAGRREVPRAKLRRGAAERIAPVAAEPRLLDRARAEVDRVDREAGRVEPRVEQRHRRRIRLLARRARRAQHADHPAGQRGEPLRRGRASVAKASRSRKNQVSGTTNSSISARRSSADALSCCQ</sequence>